<evidence type="ECO:0000313" key="15">
    <source>
        <dbReference type="Proteomes" id="UP000253201"/>
    </source>
</evidence>
<evidence type="ECO:0000256" key="2">
    <source>
        <dbReference type="ARBA" id="ARBA00009779"/>
    </source>
</evidence>
<dbReference type="PANTHER" id="PTHR43221:SF1">
    <property type="entry name" value="PROTEASE HTPX"/>
    <property type="match status" value="1"/>
</dbReference>
<dbReference type="CDD" id="cd07340">
    <property type="entry name" value="M48B_Htpx_like"/>
    <property type="match status" value="1"/>
</dbReference>
<evidence type="ECO:0000256" key="10">
    <source>
        <dbReference type="ARBA" id="ARBA00023049"/>
    </source>
</evidence>
<keyword evidence="5 12" id="KW-0812">Transmembrane</keyword>
<evidence type="ECO:0000259" key="13">
    <source>
        <dbReference type="Pfam" id="PF01435"/>
    </source>
</evidence>
<feature type="transmembrane region" description="Helical" evidence="12">
    <location>
        <begin position="198"/>
        <end position="218"/>
    </location>
</feature>
<name>A0ABX9FVH7_9ENTR</name>
<dbReference type="EC" id="3.4.24.-" evidence="12"/>
<feature type="binding site" evidence="12">
    <location>
        <position position="148"/>
    </location>
    <ligand>
        <name>Zn(2+)</name>
        <dbReference type="ChEBI" id="CHEBI:29105"/>
        <note>catalytic</note>
    </ligand>
</feature>
<evidence type="ECO:0000256" key="8">
    <source>
        <dbReference type="ARBA" id="ARBA00022833"/>
    </source>
</evidence>
<feature type="binding site" evidence="12">
    <location>
        <position position="227"/>
    </location>
    <ligand>
        <name>Zn(2+)</name>
        <dbReference type="ChEBI" id="CHEBI:29105"/>
        <note>catalytic</note>
    </ligand>
</feature>
<sequence>MLFEEIAHNKRNTFLLVIIFFLLLIEVGAAMGFLLFKNFFYGVGASMVISIVYILIMIYQGSAVVMWMNGGKEITDREQAPVLFETVEDMANVAGVPVPRIFIIDDVSPNAFATGTSPEKAAVAVTRGLLESLERYELEGVIAHEMAHVRNYDIRLATIAVALVSAITLMSSLGKQSLFLGGGKNRKSSGSKGGGGSMVLYIAAIVFLLLAPIVATIVRLTLSRNREFLADATAVELTRNPQGLIAALEKISGRAEMIERVDNASQSLWFTSPLKADRGKTGLFATHPSIEARIARLQAM</sequence>
<feature type="transmembrane region" description="Helical" evidence="12">
    <location>
        <begin position="156"/>
        <end position="178"/>
    </location>
</feature>
<dbReference type="Pfam" id="PF01435">
    <property type="entry name" value="Peptidase_M48"/>
    <property type="match status" value="1"/>
</dbReference>
<keyword evidence="8 12" id="KW-0862">Zinc</keyword>
<comment type="similarity">
    <text evidence="2 12">Belongs to the peptidase M48B family.</text>
</comment>
<feature type="active site" evidence="12">
    <location>
        <position position="145"/>
    </location>
</feature>
<keyword evidence="15" id="KW-1185">Reference proteome</keyword>
<feature type="binding site" evidence="12">
    <location>
        <position position="144"/>
    </location>
    <ligand>
        <name>Zn(2+)</name>
        <dbReference type="ChEBI" id="CHEBI:29105"/>
        <note>catalytic</note>
    </ligand>
</feature>
<dbReference type="InterPro" id="IPR050083">
    <property type="entry name" value="HtpX_protease"/>
</dbReference>
<keyword evidence="3 12" id="KW-1003">Cell membrane</keyword>
<dbReference type="Gene3D" id="3.30.2010.10">
    <property type="entry name" value="Metalloproteases ('zincins'), catalytic domain"/>
    <property type="match status" value="1"/>
</dbReference>
<comment type="cofactor">
    <cofactor evidence="12">
        <name>Zn(2+)</name>
        <dbReference type="ChEBI" id="CHEBI:29105"/>
    </cofactor>
    <text evidence="12">Binds 1 zinc ion per subunit.</text>
</comment>
<feature type="transmembrane region" description="Helical" evidence="12">
    <location>
        <begin position="39"/>
        <end position="59"/>
    </location>
</feature>
<keyword evidence="4 12" id="KW-0645">Protease</keyword>
<dbReference type="Proteomes" id="UP000253201">
    <property type="component" value="Unassembled WGS sequence"/>
</dbReference>
<keyword evidence="12 14" id="KW-0346">Stress response</keyword>
<keyword evidence="10 12" id="KW-0482">Metalloprotease</keyword>
<gene>
    <name evidence="12" type="primary">htpX</name>
    <name evidence="14" type="ORF">DFQ50_109258</name>
</gene>
<keyword evidence="11 12" id="KW-0472">Membrane</keyword>
<proteinExistence type="inferred from homology"/>
<dbReference type="PANTHER" id="PTHR43221">
    <property type="entry name" value="PROTEASE HTPX"/>
    <property type="match status" value="1"/>
</dbReference>
<evidence type="ECO:0000256" key="1">
    <source>
        <dbReference type="ARBA" id="ARBA00004651"/>
    </source>
</evidence>
<evidence type="ECO:0000256" key="9">
    <source>
        <dbReference type="ARBA" id="ARBA00022989"/>
    </source>
</evidence>
<keyword evidence="6 12" id="KW-0479">Metal-binding</keyword>
<evidence type="ECO:0000256" key="4">
    <source>
        <dbReference type="ARBA" id="ARBA00022670"/>
    </source>
</evidence>
<dbReference type="NCBIfam" id="NF003425">
    <property type="entry name" value="PRK04897.1"/>
    <property type="match status" value="1"/>
</dbReference>
<dbReference type="InterPro" id="IPR001915">
    <property type="entry name" value="Peptidase_M48"/>
</dbReference>
<dbReference type="InterPro" id="IPR022919">
    <property type="entry name" value="Pept_M48_protease_HtpX"/>
</dbReference>
<feature type="domain" description="Peptidase M48" evidence="13">
    <location>
        <begin position="82"/>
        <end position="299"/>
    </location>
</feature>
<keyword evidence="7 12" id="KW-0378">Hydrolase</keyword>
<evidence type="ECO:0000313" key="14">
    <source>
        <dbReference type="EMBL" id="RBP08488.1"/>
    </source>
</evidence>
<comment type="subcellular location">
    <subcellularLocation>
        <location evidence="1 12">Cell membrane</location>
        <topology evidence="1 12">Multi-pass membrane protein</topology>
    </subcellularLocation>
</comment>
<evidence type="ECO:0000256" key="7">
    <source>
        <dbReference type="ARBA" id="ARBA00022801"/>
    </source>
</evidence>
<protein>
    <recommendedName>
        <fullName evidence="12">Protease HtpX</fullName>
        <ecNumber evidence="12">3.4.24.-</ecNumber>
    </recommendedName>
    <alternativeName>
        <fullName evidence="12">Heat shock protein HtpX</fullName>
    </alternativeName>
</protein>
<organism evidence="14 15">
    <name type="scientific">Pseudocitrobacter faecalis</name>
    <dbReference type="NCBI Taxonomy" id="1398493"/>
    <lineage>
        <taxon>Bacteria</taxon>
        <taxon>Pseudomonadati</taxon>
        <taxon>Pseudomonadota</taxon>
        <taxon>Gammaproteobacteria</taxon>
        <taxon>Enterobacterales</taxon>
        <taxon>Enterobacteriaceae</taxon>
        <taxon>Pseudocitrobacter</taxon>
    </lineage>
</organism>
<evidence type="ECO:0000256" key="12">
    <source>
        <dbReference type="HAMAP-Rule" id="MF_00188"/>
    </source>
</evidence>
<accession>A0ABX9FVH7</accession>
<keyword evidence="9 12" id="KW-1133">Transmembrane helix</keyword>
<reference evidence="14 15" key="1">
    <citation type="submission" date="2018-06" db="EMBL/GenBank/DDBJ databases">
        <title>Genomic Encyclopedia of Type Strains, Phase IV (KMG-IV): sequencing the most valuable type-strain genomes for metagenomic binning, comparative biology and taxonomic classification.</title>
        <authorList>
            <person name="Goeker M."/>
        </authorList>
    </citation>
    <scope>NUCLEOTIDE SEQUENCE [LARGE SCALE GENOMIC DNA]</scope>
    <source>
        <strain evidence="14 15">DSM 27453</strain>
    </source>
</reference>
<dbReference type="RefSeq" id="WP_113858972.1">
    <property type="nucleotide sequence ID" value="NZ_CP174503.1"/>
</dbReference>
<evidence type="ECO:0000256" key="11">
    <source>
        <dbReference type="ARBA" id="ARBA00023136"/>
    </source>
</evidence>
<evidence type="ECO:0000256" key="5">
    <source>
        <dbReference type="ARBA" id="ARBA00022692"/>
    </source>
</evidence>
<comment type="caution">
    <text evidence="14">The sequence shown here is derived from an EMBL/GenBank/DDBJ whole genome shotgun (WGS) entry which is preliminary data.</text>
</comment>
<dbReference type="HAMAP" id="MF_00188">
    <property type="entry name" value="Pept_M48_protease_HtpX"/>
    <property type="match status" value="1"/>
</dbReference>
<dbReference type="EMBL" id="QNRL01000009">
    <property type="protein sequence ID" value="RBP08488.1"/>
    <property type="molecule type" value="Genomic_DNA"/>
</dbReference>
<evidence type="ECO:0000256" key="6">
    <source>
        <dbReference type="ARBA" id="ARBA00022723"/>
    </source>
</evidence>
<evidence type="ECO:0000256" key="3">
    <source>
        <dbReference type="ARBA" id="ARBA00022475"/>
    </source>
</evidence>
<feature type="transmembrane region" description="Helical" evidence="12">
    <location>
        <begin position="12"/>
        <end position="33"/>
    </location>
</feature>